<keyword evidence="8 12" id="KW-0418">Kinase</keyword>
<dbReference type="EMBL" id="DXCC01000006">
    <property type="protein sequence ID" value="HIZ14784.1"/>
    <property type="molecule type" value="Genomic_DNA"/>
</dbReference>
<dbReference type="NCBIfam" id="NF001908">
    <property type="entry name" value="PRK00668.1"/>
    <property type="match status" value="1"/>
</dbReference>
<dbReference type="Gene3D" id="3.30.70.141">
    <property type="entry name" value="Nucleoside diphosphate kinase-like domain"/>
    <property type="match status" value="1"/>
</dbReference>
<comment type="caution">
    <text evidence="17">The sequence shown here is derived from an EMBL/GenBank/DDBJ whole genome shotgun (WGS) entry which is preliminary data.</text>
</comment>
<proteinExistence type="inferred from homology"/>
<feature type="binding site" evidence="12 13">
    <location>
        <position position="103"/>
    </location>
    <ligand>
        <name>ATP</name>
        <dbReference type="ChEBI" id="CHEBI:30616"/>
    </ligand>
</feature>
<evidence type="ECO:0000256" key="1">
    <source>
        <dbReference type="ARBA" id="ARBA00001946"/>
    </source>
</evidence>
<dbReference type="GO" id="GO:0006228">
    <property type="term" value="P:UTP biosynthetic process"/>
    <property type="evidence" value="ECO:0007669"/>
    <property type="project" value="UniProtKB-UniRule"/>
</dbReference>
<evidence type="ECO:0000256" key="11">
    <source>
        <dbReference type="ARBA" id="ARBA00023080"/>
    </source>
</evidence>
<dbReference type="CDD" id="cd04413">
    <property type="entry name" value="NDPk_I"/>
    <property type="match status" value="1"/>
</dbReference>
<dbReference type="GO" id="GO:0005524">
    <property type="term" value="F:ATP binding"/>
    <property type="evidence" value="ECO:0007669"/>
    <property type="project" value="UniProtKB-UniRule"/>
</dbReference>
<evidence type="ECO:0000256" key="5">
    <source>
        <dbReference type="ARBA" id="ARBA00022679"/>
    </source>
</evidence>
<dbReference type="PROSITE" id="PS51374">
    <property type="entry name" value="NDPK_LIKE"/>
    <property type="match status" value="1"/>
</dbReference>
<feature type="binding site" evidence="12 13">
    <location>
        <position position="92"/>
    </location>
    <ligand>
        <name>ATP</name>
        <dbReference type="ChEBI" id="CHEBI:30616"/>
    </ligand>
</feature>
<comment type="function">
    <text evidence="12">Major role in the synthesis of nucleoside triphosphates other than ATP. The ATP gamma phosphate is transferred to the NDP beta phosphate via a ping-pong mechanism, using a phosphorylated active-site intermediate.</text>
</comment>
<evidence type="ECO:0000313" key="18">
    <source>
        <dbReference type="Proteomes" id="UP000824014"/>
    </source>
</evidence>
<dbReference type="FunFam" id="3.30.70.141:FF:000017">
    <property type="entry name" value="Nucleoside diphosphate kinase"/>
    <property type="match status" value="1"/>
</dbReference>
<dbReference type="InterPro" id="IPR034907">
    <property type="entry name" value="NDK-like_dom"/>
</dbReference>
<keyword evidence="4 12" id="KW-0597">Phosphoprotein</keyword>
<dbReference type="GO" id="GO:0006183">
    <property type="term" value="P:GTP biosynthetic process"/>
    <property type="evidence" value="ECO:0007669"/>
    <property type="project" value="UniProtKB-UniRule"/>
</dbReference>
<dbReference type="PANTHER" id="PTHR46161">
    <property type="entry name" value="NUCLEOSIDE DIPHOSPHATE KINASE"/>
    <property type="match status" value="1"/>
</dbReference>
<keyword evidence="9 12" id="KW-0067">ATP-binding</keyword>
<keyword evidence="11 12" id="KW-0546">Nucleotide metabolism</keyword>
<evidence type="ECO:0000256" key="14">
    <source>
        <dbReference type="RuleBase" id="RU004011"/>
    </source>
</evidence>
<keyword evidence="3 12" id="KW-0963">Cytoplasm</keyword>
<comment type="cofactor">
    <cofactor evidence="1 12">
        <name>Mg(2+)</name>
        <dbReference type="ChEBI" id="CHEBI:18420"/>
    </cofactor>
</comment>
<sequence length="154" mass="16758">MTERTFSIIKPNAVAAGAVGQILDAMLADGFRIIGLKLVCMSRNEAEKFYAVHRGKPFYDRLVTFMTSGPSVVLVLEREDAVAGLRRLAGATDPAKAAEGTLRRRFGENVTRNAVHASDSVENAREEAGRFFDEREIVVARYAPPAVEAEDGAC</sequence>
<dbReference type="Proteomes" id="UP000824014">
    <property type="component" value="Unassembled WGS sequence"/>
</dbReference>
<reference evidence="17" key="2">
    <citation type="submission" date="2021-04" db="EMBL/GenBank/DDBJ databases">
        <authorList>
            <person name="Gilroy R."/>
        </authorList>
    </citation>
    <scope>NUCLEOTIDE SEQUENCE</scope>
    <source>
        <strain evidence="17">ChiHjej11B10-19426</strain>
    </source>
</reference>
<comment type="catalytic activity">
    <reaction evidence="12 15">
        <text>a 2'-deoxyribonucleoside 5'-diphosphate + ATP = a 2'-deoxyribonucleoside 5'-triphosphate + ADP</text>
        <dbReference type="Rhea" id="RHEA:44640"/>
        <dbReference type="ChEBI" id="CHEBI:30616"/>
        <dbReference type="ChEBI" id="CHEBI:61560"/>
        <dbReference type="ChEBI" id="CHEBI:73316"/>
        <dbReference type="ChEBI" id="CHEBI:456216"/>
        <dbReference type="EC" id="2.7.4.6"/>
    </reaction>
</comment>
<dbReference type="GO" id="GO:0005737">
    <property type="term" value="C:cytoplasm"/>
    <property type="evidence" value="ECO:0007669"/>
    <property type="project" value="UniProtKB-SubCell"/>
</dbReference>
<feature type="binding site" evidence="12 13">
    <location>
        <position position="58"/>
    </location>
    <ligand>
        <name>ATP</name>
        <dbReference type="ChEBI" id="CHEBI:30616"/>
    </ligand>
</feature>
<evidence type="ECO:0000256" key="13">
    <source>
        <dbReference type="PROSITE-ProRule" id="PRU00706"/>
    </source>
</evidence>
<dbReference type="InterPro" id="IPR036850">
    <property type="entry name" value="NDK-like_dom_sf"/>
</dbReference>
<dbReference type="Pfam" id="PF00334">
    <property type="entry name" value="NDK"/>
    <property type="match status" value="1"/>
</dbReference>
<evidence type="ECO:0000256" key="9">
    <source>
        <dbReference type="ARBA" id="ARBA00022840"/>
    </source>
</evidence>
<dbReference type="EC" id="2.7.4.6" evidence="12 15"/>
<keyword evidence="7 12" id="KW-0547">Nucleotide-binding</keyword>
<feature type="binding site" evidence="12 13">
    <location>
        <position position="10"/>
    </location>
    <ligand>
        <name>ATP</name>
        <dbReference type="ChEBI" id="CHEBI:30616"/>
    </ligand>
</feature>
<feature type="binding site" evidence="12 13">
    <location>
        <position position="86"/>
    </location>
    <ligand>
        <name>ATP</name>
        <dbReference type="ChEBI" id="CHEBI:30616"/>
    </ligand>
</feature>
<dbReference type="AlphaFoldDB" id="A0A9D2DDC2"/>
<keyword evidence="10 12" id="KW-0460">Magnesium</keyword>
<dbReference type="GO" id="GO:0006241">
    <property type="term" value="P:CTP biosynthetic process"/>
    <property type="evidence" value="ECO:0007669"/>
    <property type="project" value="UniProtKB-UniRule"/>
</dbReference>
<comment type="subunit">
    <text evidence="12">Homotetramer.</text>
</comment>
<reference evidence="17" key="1">
    <citation type="journal article" date="2021" name="PeerJ">
        <title>Extensive microbial diversity within the chicken gut microbiome revealed by metagenomics and culture.</title>
        <authorList>
            <person name="Gilroy R."/>
            <person name="Ravi A."/>
            <person name="Getino M."/>
            <person name="Pursley I."/>
            <person name="Horton D.L."/>
            <person name="Alikhan N.F."/>
            <person name="Baker D."/>
            <person name="Gharbi K."/>
            <person name="Hall N."/>
            <person name="Watson M."/>
            <person name="Adriaenssens E.M."/>
            <person name="Foster-Nyarko E."/>
            <person name="Jarju S."/>
            <person name="Secka A."/>
            <person name="Antonio M."/>
            <person name="Oren A."/>
            <person name="Chaudhuri R.R."/>
            <person name="La Ragione R."/>
            <person name="Hildebrand F."/>
            <person name="Pallen M.J."/>
        </authorList>
    </citation>
    <scope>NUCLEOTIDE SEQUENCE</scope>
    <source>
        <strain evidence="17">ChiHjej11B10-19426</strain>
    </source>
</reference>
<evidence type="ECO:0000256" key="8">
    <source>
        <dbReference type="ARBA" id="ARBA00022777"/>
    </source>
</evidence>
<evidence type="ECO:0000256" key="3">
    <source>
        <dbReference type="ARBA" id="ARBA00022490"/>
    </source>
</evidence>
<evidence type="ECO:0000259" key="16">
    <source>
        <dbReference type="SMART" id="SM00562"/>
    </source>
</evidence>
<dbReference type="HAMAP" id="MF_00451">
    <property type="entry name" value="NDP_kinase"/>
    <property type="match status" value="1"/>
</dbReference>
<dbReference type="SMART" id="SM00562">
    <property type="entry name" value="NDK"/>
    <property type="match status" value="1"/>
</dbReference>
<keyword evidence="5 12" id="KW-0808">Transferase</keyword>
<organism evidence="17 18">
    <name type="scientific">Candidatus Tidjanibacter faecipullorum</name>
    <dbReference type="NCBI Taxonomy" id="2838766"/>
    <lineage>
        <taxon>Bacteria</taxon>
        <taxon>Pseudomonadati</taxon>
        <taxon>Bacteroidota</taxon>
        <taxon>Bacteroidia</taxon>
        <taxon>Bacteroidales</taxon>
        <taxon>Rikenellaceae</taxon>
        <taxon>Tidjanibacter</taxon>
    </lineage>
</organism>
<evidence type="ECO:0000256" key="15">
    <source>
        <dbReference type="RuleBase" id="RU004013"/>
    </source>
</evidence>
<feature type="domain" description="Nucleoside diphosphate kinase-like" evidence="16">
    <location>
        <begin position="2"/>
        <end position="139"/>
    </location>
</feature>
<accession>A0A9D2DDC2</accession>
<evidence type="ECO:0000256" key="12">
    <source>
        <dbReference type="HAMAP-Rule" id="MF_00451"/>
    </source>
</evidence>
<evidence type="ECO:0000256" key="2">
    <source>
        <dbReference type="ARBA" id="ARBA00008142"/>
    </source>
</evidence>
<feature type="active site" description="Pros-phosphohistidine intermediate" evidence="12 13">
    <location>
        <position position="116"/>
    </location>
</feature>
<evidence type="ECO:0000256" key="10">
    <source>
        <dbReference type="ARBA" id="ARBA00022842"/>
    </source>
</evidence>
<evidence type="ECO:0000313" key="17">
    <source>
        <dbReference type="EMBL" id="HIZ14784.1"/>
    </source>
</evidence>
<evidence type="ECO:0000256" key="6">
    <source>
        <dbReference type="ARBA" id="ARBA00022723"/>
    </source>
</evidence>
<keyword evidence="6 12" id="KW-0479">Metal-binding</keyword>
<dbReference type="InterPro" id="IPR001564">
    <property type="entry name" value="Nucleoside_diP_kinase"/>
</dbReference>
<protein>
    <recommendedName>
        <fullName evidence="12 15">Nucleoside diphosphate kinase</fullName>
        <shortName evidence="12">NDK</shortName>
        <shortName evidence="12">NDP kinase</shortName>
        <ecNumber evidence="12 15">2.7.4.6</ecNumber>
    </recommendedName>
    <alternativeName>
        <fullName evidence="12">Nucleoside-2-P kinase</fullName>
    </alternativeName>
</protein>
<dbReference type="PROSITE" id="PS00469">
    <property type="entry name" value="NDPK"/>
    <property type="match status" value="1"/>
</dbReference>
<dbReference type="PRINTS" id="PR01243">
    <property type="entry name" value="NUCDPKINASE"/>
</dbReference>
<dbReference type="GO" id="GO:0046872">
    <property type="term" value="F:metal ion binding"/>
    <property type="evidence" value="ECO:0007669"/>
    <property type="project" value="UniProtKB-KW"/>
</dbReference>
<comment type="catalytic activity">
    <reaction evidence="12">
        <text>a ribonucleoside 5'-diphosphate + ATP = a ribonucleoside 5'-triphosphate + ADP</text>
        <dbReference type="Rhea" id="RHEA:18113"/>
        <dbReference type="ChEBI" id="CHEBI:30616"/>
        <dbReference type="ChEBI" id="CHEBI:57930"/>
        <dbReference type="ChEBI" id="CHEBI:61557"/>
        <dbReference type="ChEBI" id="CHEBI:456216"/>
        <dbReference type="EC" id="2.7.4.6"/>
    </reaction>
</comment>
<evidence type="ECO:0000256" key="7">
    <source>
        <dbReference type="ARBA" id="ARBA00022741"/>
    </source>
</evidence>
<comment type="similarity">
    <text evidence="2 12 13 14">Belongs to the NDK family.</text>
</comment>
<dbReference type="GO" id="GO:0004550">
    <property type="term" value="F:nucleoside diphosphate kinase activity"/>
    <property type="evidence" value="ECO:0007669"/>
    <property type="project" value="UniProtKB-UniRule"/>
</dbReference>
<dbReference type="PANTHER" id="PTHR46161:SF3">
    <property type="entry name" value="NUCLEOSIDE DIPHOSPHATE KINASE DDB_G0292928-RELATED"/>
    <property type="match status" value="1"/>
</dbReference>
<dbReference type="InterPro" id="IPR023005">
    <property type="entry name" value="Nucleoside_diP_kinase_AS"/>
</dbReference>
<evidence type="ECO:0000256" key="4">
    <source>
        <dbReference type="ARBA" id="ARBA00022553"/>
    </source>
</evidence>
<comment type="subcellular location">
    <subcellularLocation>
        <location evidence="12">Cytoplasm</location>
    </subcellularLocation>
</comment>
<gene>
    <name evidence="12 17" type="primary">ndk</name>
    <name evidence="17" type="ORF">H9816_02570</name>
</gene>
<feature type="binding site" evidence="12 13">
    <location>
        <position position="113"/>
    </location>
    <ligand>
        <name>ATP</name>
        <dbReference type="ChEBI" id="CHEBI:30616"/>
    </ligand>
</feature>
<dbReference type="SUPFAM" id="SSF54919">
    <property type="entry name" value="Nucleoside diphosphate kinase, NDK"/>
    <property type="match status" value="1"/>
</dbReference>
<name>A0A9D2DDC2_9BACT</name>